<dbReference type="SUPFAM" id="SSF53850">
    <property type="entry name" value="Periplasmic binding protein-like II"/>
    <property type="match status" value="1"/>
</dbReference>
<dbReference type="Pfam" id="PF00126">
    <property type="entry name" value="HTH_1"/>
    <property type="match status" value="1"/>
</dbReference>
<dbReference type="InterPro" id="IPR058163">
    <property type="entry name" value="LysR-type_TF_proteobact-type"/>
</dbReference>
<sequence>MTYYRELISVMVFPPVFSSERLKGIDVFVAVADFGSFANAALKLNLTASAVSKSIARLEQRLGQRLFNRTTRRLSLTEAGVKFYATCSGVLADLEEAELALASERHEPHGRVRIDLPASYGRLHVLPLILNFVREYPLLQPHISFSDRFIDPVHEGIDIVVRIGGRDAWAAGLGHRFIGAQRLVFCAAPSYIAEHGRPETDADLEHHHCIAYGQSDGQVGPWYFRGRVPGDQERRVIHPRIAVGDGEGEVSATLAGHGIAQLPTWLVQTHLNEGRLVEVLPELATDGLPMNLVWLKTREALPKVSILLKYLSEHLAPYGSVDSAAGPA</sequence>
<dbReference type="InterPro" id="IPR000847">
    <property type="entry name" value="LysR_HTH_N"/>
</dbReference>
<evidence type="ECO:0000256" key="3">
    <source>
        <dbReference type="ARBA" id="ARBA00023125"/>
    </source>
</evidence>
<keyword evidence="4" id="KW-0804">Transcription</keyword>
<dbReference type="InterPro" id="IPR036388">
    <property type="entry name" value="WH-like_DNA-bd_sf"/>
</dbReference>
<dbReference type="Pfam" id="PF03466">
    <property type="entry name" value="LysR_substrate"/>
    <property type="match status" value="1"/>
</dbReference>
<name>A0A1I0CMH2_9PSED</name>
<organism evidence="6 7">
    <name type="scientific">Pseudomonas graminis</name>
    <dbReference type="NCBI Taxonomy" id="158627"/>
    <lineage>
        <taxon>Bacteria</taxon>
        <taxon>Pseudomonadati</taxon>
        <taxon>Pseudomonadota</taxon>
        <taxon>Gammaproteobacteria</taxon>
        <taxon>Pseudomonadales</taxon>
        <taxon>Pseudomonadaceae</taxon>
        <taxon>Pseudomonas</taxon>
    </lineage>
</organism>
<dbReference type="AlphaFoldDB" id="A0A1I0CMH2"/>
<dbReference type="GO" id="GO:0043565">
    <property type="term" value="F:sequence-specific DNA binding"/>
    <property type="evidence" value="ECO:0007669"/>
    <property type="project" value="TreeGrafter"/>
</dbReference>
<dbReference type="EMBL" id="FOHW01000008">
    <property type="protein sequence ID" value="SET20189.1"/>
    <property type="molecule type" value="Genomic_DNA"/>
</dbReference>
<evidence type="ECO:0000313" key="6">
    <source>
        <dbReference type="EMBL" id="SET20189.1"/>
    </source>
</evidence>
<accession>A0A1I0CMH2</accession>
<dbReference type="CDD" id="cd08475">
    <property type="entry name" value="PBP2_CrgA_like_6"/>
    <property type="match status" value="1"/>
</dbReference>
<dbReference type="Gene3D" id="1.10.10.10">
    <property type="entry name" value="Winged helix-like DNA-binding domain superfamily/Winged helix DNA-binding domain"/>
    <property type="match status" value="1"/>
</dbReference>
<dbReference type="InterPro" id="IPR036390">
    <property type="entry name" value="WH_DNA-bd_sf"/>
</dbReference>
<dbReference type="PROSITE" id="PS50931">
    <property type="entry name" value="HTH_LYSR"/>
    <property type="match status" value="1"/>
</dbReference>
<proteinExistence type="inferred from homology"/>
<dbReference type="GO" id="GO:0003700">
    <property type="term" value="F:DNA-binding transcription factor activity"/>
    <property type="evidence" value="ECO:0007669"/>
    <property type="project" value="InterPro"/>
</dbReference>
<keyword evidence="2" id="KW-0805">Transcription regulation</keyword>
<feature type="domain" description="HTH lysR-type" evidence="5">
    <location>
        <begin position="20"/>
        <end position="77"/>
    </location>
</feature>
<dbReference type="InterPro" id="IPR005119">
    <property type="entry name" value="LysR_subst-bd"/>
</dbReference>
<keyword evidence="3 6" id="KW-0238">DNA-binding</keyword>
<evidence type="ECO:0000256" key="1">
    <source>
        <dbReference type="ARBA" id="ARBA00009437"/>
    </source>
</evidence>
<comment type="similarity">
    <text evidence="1">Belongs to the LysR transcriptional regulatory family.</text>
</comment>
<dbReference type="PANTHER" id="PTHR30537:SF5">
    <property type="entry name" value="HTH-TYPE TRANSCRIPTIONAL ACTIVATOR TTDR-RELATED"/>
    <property type="match status" value="1"/>
</dbReference>
<dbReference type="Gene3D" id="3.40.190.290">
    <property type="match status" value="1"/>
</dbReference>
<dbReference type="SUPFAM" id="SSF46785">
    <property type="entry name" value="Winged helix' DNA-binding domain"/>
    <property type="match status" value="1"/>
</dbReference>
<protein>
    <submittedName>
        <fullName evidence="6">DNA-binding transcriptional regulator, LysR family</fullName>
    </submittedName>
</protein>
<evidence type="ECO:0000259" key="5">
    <source>
        <dbReference type="PROSITE" id="PS50931"/>
    </source>
</evidence>
<dbReference type="PRINTS" id="PR00039">
    <property type="entry name" value="HTHLYSR"/>
</dbReference>
<evidence type="ECO:0000313" key="7">
    <source>
        <dbReference type="Proteomes" id="UP000182332"/>
    </source>
</evidence>
<evidence type="ECO:0000256" key="4">
    <source>
        <dbReference type="ARBA" id="ARBA00023163"/>
    </source>
</evidence>
<dbReference type="GO" id="GO:0006351">
    <property type="term" value="P:DNA-templated transcription"/>
    <property type="evidence" value="ECO:0007669"/>
    <property type="project" value="TreeGrafter"/>
</dbReference>
<evidence type="ECO:0000256" key="2">
    <source>
        <dbReference type="ARBA" id="ARBA00023015"/>
    </source>
</evidence>
<reference evidence="6 7" key="1">
    <citation type="submission" date="2016-10" db="EMBL/GenBank/DDBJ databases">
        <authorList>
            <person name="de Groot N.N."/>
        </authorList>
    </citation>
    <scope>NUCLEOTIDE SEQUENCE [LARGE SCALE GENOMIC DNA]</scope>
    <source>
        <strain evidence="6 7">DSM 11363</strain>
    </source>
</reference>
<dbReference type="Proteomes" id="UP000182332">
    <property type="component" value="Unassembled WGS sequence"/>
</dbReference>
<dbReference type="FunFam" id="1.10.10.10:FF:000001">
    <property type="entry name" value="LysR family transcriptional regulator"/>
    <property type="match status" value="1"/>
</dbReference>
<gene>
    <name evidence="6" type="ORF">SAMN05216197_10869</name>
</gene>
<dbReference type="PANTHER" id="PTHR30537">
    <property type="entry name" value="HTH-TYPE TRANSCRIPTIONAL REGULATOR"/>
    <property type="match status" value="1"/>
</dbReference>